<evidence type="ECO:0000313" key="2">
    <source>
        <dbReference type="EMBL" id="QQP92963.1"/>
    </source>
</evidence>
<dbReference type="EMBL" id="CP067421">
    <property type="protein sequence ID" value="QQP92963.1"/>
    <property type="molecule type" value="Genomic_DNA"/>
</dbReference>
<dbReference type="InterPro" id="IPR006016">
    <property type="entry name" value="UspA"/>
</dbReference>
<dbReference type="Gene3D" id="3.40.50.12370">
    <property type="match status" value="1"/>
</dbReference>
<proteinExistence type="predicted"/>
<reference evidence="2" key="1">
    <citation type="submission" date="2021-02" db="EMBL/GenBank/DDBJ databases">
        <title>Skermanella TT6 skin isolate.</title>
        <authorList>
            <person name="Lee K."/>
            <person name="Ganzorig M."/>
        </authorList>
    </citation>
    <scope>NUCLEOTIDE SEQUENCE</scope>
    <source>
        <strain evidence="2">TT6</strain>
    </source>
</reference>
<geneLocation type="plasmid" evidence="2 3">
    <name>pTT6-1</name>
</geneLocation>
<feature type="domain" description="UspA" evidence="1">
    <location>
        <begin position="26"/>
        <end position="169"/>
    </location>
</feature>
<sequence>MNPIPFRKPSRPAAASSAASSAASTKRVVVWLGGGDAQRSAIELATRISLASGAQLTGLSAFDPEPEAQAIPAGGTYWARWLADQRRARKREAAAAALRHFDEVTRGHPIEITCRHDETGFDGLAAVVAGCDLLVIPAGAGLSGTGQPPSEELAATLAARSAVPVLRVREHPSAVRNVVLVVSGTDGCARLARRFLHSGLWTEAPVALLPVGGDRQRVQAALDEQVELVRAHGRKATVMPAIDPDTEADLLGREVGRFDAAAMSCLSHRSGWLGMVRTCPFEVVSDRMPVTLLP</sequence>
<evidence type="ECO:0000259" key="1">
    <source>
        <dbReference type="Pfam" id="PF00582"/>
    </source>
</evidence>
<evidence type="ECO:0000313" key="3">
    <source>
        <dbReference type="Proteomes" id="UP000595197"/>
    </source>
</evidence>
<accession>A0ABX7BFV4</accession>
<dbReference type="Proteomes" id="UP000595197">
    <property type="component" value="Plasmid pTT6-1"/>
</dbReference>
<organism evidence="2 3">
    <name type="scientific">Skermanella cutis</name>
    <dbReference type="NCBI Taxonomy" id="2775420"/>
    <lineage>
        <taxon>Bacteria</taxon>
        <taxon>Pseudomonadati</taxon>
        <taxon>Pseudomonadota</taxon>
        <taxon>Alphaproteobacteria</taxon>
        <taxon>Rhodospirillales</taxon>
        <taxon>Azospirillaceae</taxon>
        <taxon>Skermanella</taxon>
    </lineage>
</organism>
<protein>
    <recommendedName>
        <fullName evidence="1">UspA domain-containing protein</fullName>
    </recommendedName>
</protein>
<name>A0ABX7BFV4_9PROT</name>
<dbReference type="SUPFAM" id="SSF52402">
    <property type="entry name" value="Adenine nucleotide alpha hydrolases-like"/>
    <property type="match status" value="1"/>
</dbReference>
<gene>
    <name evidence="2" type="ORF">IGS68_31515</name>
</gene>
<dbReference type="RefSeq" id="WP_201082271.1">
    <property type="nucleotide sequence ID" value="NZ_CP067421.1"/>
</dbReference>
<keyword evidence="2" id="KW-0614">Plasmid</keyword>
<keyword evidence="3" id="KW-1185">Reference proteome</keyword>
<dbReference type="Pfam" id="PF00582">
    <property type="entry name" value="Usp"/>
    <property type="match status" value="1"/>
</dbReference>